<feature type="compositionally biased region" description="Low complexity" evidence="2">
    <location>
        <begin position="61"/>
        <end position="70"/>
    </location>
</feature>
<dbReference type="InterPro" id="IPR011009">
    <property type="entry name" value="Kinase-like_dom_sf"/>
</dbReference>
<feature type="compositionally biased region" description="Gly residues" evidence="2">
    <location>
        <begin position="74"/>
        <end position="83"/>
    </location>
</feature>
<dbReference type="HOGENOM" id="CLU_006533_0_2_9"/>
<dbReference type="InterPro" id="IPR004147">
    <property type="entry name" value="ABC1_dom"/>
</dbReference>
<proteinExistence type="inferred from homology"/>
<keyword evidence="5" id="KW-0560">Oxidoreductase</keyword>
<keyword evidence="6" id="KW-1185">Reference proteome</keyword>
<dbReference type="Proteomes" id="UP000005710">
    <property type="component" value="Unassembled WGS sequence"/>
</dbReference>
<evidence type="ECO:0000256" key="1">
    <source>
        <dbReference type="ARBA" id="ARBA00009670"/>
    </source>
</evidence>
<keyword evidence="3" id="KW-1133">Transmembrane helix</keyword>
<accession>K6QFG5</accession>
<evidence type="ECO:0000256" key="2">
    <source>
        <dbReference type="SAM" id="MobiDB-lite"/>
    </source>
</evidence>
<feature type="transmembrane region" description="Helical" evidence="3">
    <location>
        <begin position="563"/>
        <end position="585"/>
    </location>
</feature>
<evidence type="ECO:0000256" key="3">
    <source>
        <dbReference type="SAM" id="Phobius"/>
    </source>
</evidence>
<comment type="similarity">
    <text evidence="1">Belongs to the protein kinase superfamily. ADCK protein kinase family.</text>
</comment>
<dbReference type="PANTHER" id="PTHR10566">
    <property type="entry name" value="CHAPERONE-ACTIVITY OF BC1 COMPLEX CABC1 -RELATED"/>
    <property type="match status" value="1"/>
</dbReference>
<reference evidence="5" key="2">
    <citation type="submission" date="2012-10" db="EMBL/GenBank/DDBJ databases">
        <title>Improved high-quality draft of Thermaerobacter subterraneus C21, DSM 13965.</title>
        <authorList>
            <consortium name="DOE Joint Genome Institute"/>
            <person name="Eisen J."/>
            <person name="Huntemann M."/>
            <person name="Wei C.-L."/>
            <person name="Han J."/>
            <person name="Detter J.C."/>
            <person name="Han C."/>
            <person name="Tapia R."/>
            <person name="Chen A."/>
            <person name="Kyrpides N."/>
            <person name="Mavromatis K."/>
            <person name="Markowitz V."/>
            <person name="Szeto E."/>
            <person name="Ivanova N."/>
            <person name="Mikhailova N."/>
            <person name="Ovchinnikova G."/>
            <person name="Pagani I."/>
            <person name="Pati A."/>
            <person name="Goodwin L."/>
            <person name="Nordberg H.P."/>
            <person name="Cantor M.N."/>
            <person name="Hua S.X."/>
            <person name="Woyke T."/>
            <person name="Eisen J."/>
            <person name="Klenk H.-P."/>
        </authorList>
    </citation>
    <scope>NUCLEOTIDE SEQUENCE [LARGE SCALE GENOMIC DNA]</scope>
    <source>
        <strain evidence="5">DSM 13965</strain>
    </source>
</reference>
<feature type="region of interest" description="Disordered" evidence="2">
    <location>
        <begin position="59"/>
        <end position="101"/>
    </location>
</feature>
<keyword evidence="3" id="KW-0812">Transmembrane</keyword>
<dbReference type="AlphaFoldDB" id="K6QFG5"/>
<dbReference type="GO" id="GO:0016491">
    <property type="term" value="F:oxidoreductase activity"/>
    <property type="evidence" value="ECO:0007669"/>
    <property type="project" value="UniProtKB-KW"/>
</dbReference>
<protein>
    <submittedName>
        <fullName evidence="5">Unusual protein kinase</fullName>
        <ecNumber evidence="5">1.14.13.-</ecNumber>
    </submittedName>
</protein>
<dbReference type="GO" id="GO:0016301">
    <property type="term" value="F:kinase activity"/>
    <property type="evidence" value="ECO:0007669"/>
    <property type="project" value="UniProtKB-KW"/>
</dbReference>
<dbReference type="PANTHER" id="PTHR10566:SF113">
    <property type="entry name" value="PROTEIN ACTIVITY OF BC1 COMPLEX KINASE 7, CHLOROPLASTIC"/>
    <property type="match status" value="1"/>
</dbReference>
<evidence type="ECO:0000259" key="4">
    <source>
        <dbReference type="Pfam" id="PF03109"/>
    </source>
</evidence>
<dbReference type="OrthoDB" id="9795390at2"/>
<feature type="transmembrane region" description="Helical" evidence="3">
    <location>
        <begin position="597"/>
        <end position="617"/>
    </location>
</feature>
<dbReference type="Pfam" id="PF03109">
    <property type="entry name" value="ABC1"/>
    <property type="match status" value="1"/>
</dbReference>
<keyword evidence="5" id="KW-0808">Transferase</keyword>
<evidence type="ECO:0000313" key="5">
    <source>
        <dbReference type="EMBL" id="EKP95756.1"/>
    </source>
</evidence>
<feature type="domain" description="ABC1 atypical kinase-like" evidence="4">
    <location>
        <begin position="160"/>
        <end position="402"/>
    </location>
</feature>
<dbReference type="STRING" id="867903.ThesuDRAFT_01516"/>
<keyword evidence="3" id="KW-0472">Membrane</keyword>
<gene>
    <name evidence="5" type="ORF">ThesuDRAFT_01516</name>
</gene>
<dbReference type="RefSeq" id="WP_006903788.1">
    <property type="nucleotide sequence ID" value="NZ_JH976535.1"/>
</dbReference>
<reference evidence="5" key="1">
    <citation type="submission" date="2010-10" db="EMBL/GenBank/DDBJ databases">
        <authorList>
            <consortium name="US DOE Joint Genome Institute (JGI-PGF)"/>
            <person name="Lucas S."/>
            <person name="Copeland A."/>
            <person name="Lapidus A."/>
            <person name="Bruce D."/>
            <person name="Goodwin L."/>
            <person name="Pitluck S."/>
            <person name="Kyrpides N."/>
            <person name="Mavromatis K."/>
            <person name="Detter J.C."/>
            <person name="Han C."/>
            <person name="Land M."/>
            <person name="Hauser L."/>
            <person name="Markowitz V."/>
            <person name="Cheng J.-F."/>
            <person name="Hugenholtz P."/>
            <person name="Woyke T."/>
            <person name="Wu D."/>
            <person name="Pukall R."/>
            <person name="Wahrenburg C."/>
            <person name="Brambilla E."/>
            <person name="Klenk H.-P."/>
            <person name="Eisen J.A."/>
        </authorList>
    </citation>
    <scope>NUCLEOTIDE SEQUENCE [LARGE SCALE GENOMIC DNA]</scope>
    <source>
        <strain evidence="5">DSM 13965</strain>
    </source>
</reference>
<sequence length="622" mass="68305">MAATSRYQRLRNLRRYREIAAVLARHGLTVLVEQAGLPRQGRRDRWPWLRRRWRLRRDGTAAVPPAGAAASQTGGPGGRGGPGAAESVTQGVPGAGTAGDGTVPATAAAGAAAAAEGGRRFGVHLRQALEELGPTFVKLGQLLSTRPDLLPPDVLRELERLQDRVPPFPFEEAAAQIEQELGRPLHQLFRRFDPRPLAAASIGQVHAAQLPDGRAVVVKVQRPGIRRTVEADLALLMDLAELAERYSPWAAFYPFRDIAAELAASLRAELDFVREARNAQRLARLLAGRPGIQVPQVIWEYTTPRVLTLERLEGVRLAEAGRLEPAGARRLARTLVDAVLDPLFRAGFFHADPHPGNILVLPGGRVGLVDFGITGQLDRITRRRLAAMVIALWRGDAGGLLQAVEGLAVIPPGTDRRLLRRDLELLLDRYLDVPLSRLDLGEILPVFFDLLRRYRIRVPADLALVGKTLLALQGVVRAIDPDLAVLDLARPLGRRLLRHYLSPAEVGRRWLDRWEERAEPLLDLPAQLHALLVQARAGRPVFKVEVVEREEFHQGLSRLVNRLAFSVLLLSFTILMAALVLAGALLGRSEPVLRFPFLEVGVAVLALATAALLWAIVRSGRL</sequence>
<evidence type="ECO:0000313" key="6">
    <source>
        <dbReference type="Proteomes" id="UP000005710"/>
    </source>
</evidence>
<dbReference type="InterPro" id="IPR050154">
    <property type="entry name" value="UbiB_kinase"/>
</dbReference>
<name>K6QFG5_9FIRM</name>
<dbReference type="Gene3D" id="1.10.510.10">
    <property type="entry name" value="Transferase(Phosphotransferase) domain 1"/>
    <property type="match status" value="1"/>
</dbReference>
<dbReference type="CDD" id="cd05121">
    <property type="entry name" value="ABC1_ADCK3-like"/>
    <property type="match status" value="1"/>
</dbReference>
<dbReference type="SUPFAM" id="SSF56112">
    <property type="entry name" value="Protein kinase-like (PK-like)"/>
    <property type="match status" value="1"/>
</dbReference>
<dbReference type="EMBL" id="AENY02000002">
    <property type="protein sequence ID" value="EKP95756.1"/>
    <property type="molecule type" value="Genomic_DNA"/>
</dbReference>
<dbReference type="EC" id="1.14.13.-" evidence="5"/>
<dbReference type="eggNOG" id="COG0661">
    <property type="taxonomic scope" value="Bacteria"/>
</dbReference>
<organism evidence="5 6">
    <name type="scientific">Thermaerobacter subterraneus DSM 13965</name>
    <dbReference type="NCBI Taxonomy" id="867903"/>
    <lineage>
        <taxon>Bacteria</taxon>
        <taxon>Bacillati</taxon>
        <taxon>Bacillota</taxon>
        <taxon>Clostridia</taxon>
        <taxon>Eubacteriales</taxon>
        <taxon>Clostridiales Family XVII. Incertae Sedis</taxon>
        <taxon>Thermaerobacter</taxon>
    </lineage>
</organism>
<keyword evidence="5" id="KW-0418">Kinase</keyword>
<comment type="caution">
    <text evidence="5">The sequence shown here is derived from an EMBL/GenBank/DDBJ whole genome shotgun (WGS) entry which is preliminary data.</text>
</comment>